<dbReference type="Proteomes" id="UP000443014">
    <property type="component" value="Unassembled WGS sequence"/>
</dbReference>
<evidence type="ECO:0000313" key="2">
    <source>
        <dbReference type="Proteomes" id="UP000443014"/>
    </source>
</evidence>
<protein>
    <submittedName>
        <fullName evidence="1">Uncharacterized protein</fullName>
    </submittedName>
</protein>
<dbReference type="RefSeq" id="WP_153303148.1">
    <property type="nucleotide sequence ID" value="NZ_CAHPRS010000001.1"/>
</dbReference>
<reference evidence="1 2" key="1">
    <citation type="submission" date="2019-11" db="EMBL/GenBank/DDBJ databases">
        <title>Whole genome sequence of a plant growth promoting strain Serratia marcescens BTL07 isolated from the rhizoplane of Chili (Capsicum annuum).</title>
        <authorList>
            <person name="Dutta S."/>
            <person name="Khatun A."/>
            <person name="Gupta D.R."/>
            <person name="Surovy M.Z."/>
            <person name="Rahman M.M."/>
            <person name="Mahmud N.U."/>
            <person name="Emes R."/>
            <person name="Warry A."/>
            <person name="West H."/>
            <person name="Clarke M.L."/>
            <person name="Islam M.T."/>
        </authorList>
    </citation>
    <scope>NUCLEOTIDE SEQUENCE [LARGE SCALE GENOMIC DNA]</scope>
    <source>
        <strain evidence="1 2">BTL07</strain>
    </source>
</reference>
<dbReference type="AlphaFoldDB" id="A0ABD6I032"/>
<organism evidence="1 2">
    <name type="scientific">Serratia marcescens</name>
    <dbReference type="NCBI Taxonomy" id="615"/>
    <lineage>
        <taxon>Bacteria</taxon>
        <taxon>Pseudomonadati</taxon>
        <taxon>Pseudomonadota</taxon>
        <taxon>Gammaproteobacteria</taxon>
        <taxon>Enterobacterales</taxon>
        <taxon>Yersiniaceae</taxon>
        <taxon>Serratia</taxon>
    </lineage>
</organism>
<comment type="caution">
    <text evidence="1">The sequence shown here is derived from an EMBL/GenBank/DDBJ whole genome shotgun (WGS) entry which is preliminary data.</text>
</comment>
<gene>
    <name evidence="1" type="ORF">GMA22_04425</name>
</gene>
<evidence type="ECO:0000313" key="1">
    <source>
        <dbReference type="EMBL" id="MVF02511.1"/>
    </source>
</evidence>
<proteinExistence type="predicted"/>
<dbReference type="EMBL" id="WNKC01000001">
    <property type="protein sequence ID" value="MVF02511.1"/>
    <property type="molecule type" value="Genomic_DNA"/>
</dbReference>
<name>A0ABD6I032_SERMA</name>
<sequence>MKSESLVRLTDRLTGIAQGGLTLFADCRDEIGTIAAENGREKSGVGTP</sequence>
<accession>A0ABD6I032</accession>